<dbReference type="RefSeq" id="WP_354088160.1">
    <property type="nucleotide sequence ID" value="NZ_JBEPTF010000001.1"/>
</dbReference>
<evidence type="ECO:0000313" key="8">
    <source>
        <dbReference type="Proteomes" id="UP001549313"/>
    </source>
</evidence>
<dbReference type="EMBL" id="JBEPTF010000001">
    <property type="protein sequence ID" value="MET4683231.1"/>
    <property type="molecule type" value="Genomic_DNA"/>
</dbReference>
<gene>
    <name evidence="7" type="ORF">ABIE19_001140</name>
</gene>
<keyword evidence="7" id="KW-0966">Cell projection</keyword>
<evidence type="ECO:0000259" key="6">
    <source>
        <dbReference type="Pfam" id="PF00700"/>
    </source>
</evidence>
<comment type="subcellular location">
    <subcellularLocation>
        <location evidence="4">Secreted</location>
    </subcellularLocation>
    <subcellularLocation>
        <location evidence="4">Bacterial flagellum</location>
    </subcellularLocation>
</comment>
<keyword evidence="4" id="KW-0964">Secreted</keyword>
<name>A0ABV2R9G8_9CAUL</name>
<dbReference type="InterPro" id="IPR046358">
    <property type="entry name" value="Flagellin_C"/>
</dbReference>
<dbReference type="InterPro" id="IPR001029">
    <property type="entry name" value="Flagellin_N"/>
</dbReference>
<keyword evidence="3 4" id="KW-0975">Bacterial flagellum</keyword>
<organism evidence="7 8">
    <name type="scientific">Brevundimonas faecalis</name>
    <dbReference type="NCBI Taxonomy" id="947378"/>
    <lineage>
        <taxon>Bacteria</taxon>
        <taxon>Pseudomonadati</taxon>
        <taxon>Pseudomonadota</taxon>
        <taxon>Alphaproteobacteria</taxon>
        <taxon>Caulobacterales</taxon>
        <taxon>Caulobacteraceae</taxon>
        <taxon>Brevundimonas</taxon>
    </lineage>
</organism>
<comment type="function">
    <text evidence="4">Flagellin is the subunit protein which polymerizes to form the filaments of bacterial flagella.</text>
</comment>
<dbReference type="Pfam" id="PF00669">
    <property type="entry name" value="Flagellin_N"/>
    <property type="match status" value="1"/>
</dbReference>
<protein>
    <recommendedName>
        <fullName evidence="4">Flagellin</fullName>
    </recommendedName>
</protein>
<sequence length="285" mass="28833">MANSINTNAGALIALQNLNATSRDLNVTQNRVNTGLKVSSAKDNGAIFAIATNQRAEMGALDAVKNSMQRGQSIVDVALAAGETVVKALEEQKSLAVAISNATGDALKAYVTDYNALGAEITKALAGATFDGVNLWTDTTAAGATISVKTGTGATDNFVLKGGATATTATAPASATALVISNYAAPVAADITAMQGLTGVVDGAIKAFTAELGAMGTKSKSLERSLIFTNKIQDAVEVGIGNLVDADLAKESAKLTALQTKQQLGVQALGIANQSSSILLGLFRG</sequence>
<evidence type="ECO:0000256" key="4">
    <source>
        <dbReference type="RuleBase" id="RU362073"/>
    </source>
</evidence>
<keyword evidence="7" id="KW-0969">Cilium</keyword>
<keyword evidence="8" id="KW-1185">Reference proteome</keyword>
<dbReference type="Pfam" id="PF00700">
    <property type="entry name" value="Flagellin_C"/>
    <property type="match status" value="1"/>
</dbReference>
<comment type="subunit">
    <text evidence="2">In C.crescentus, the flagellar filament is composed of multiple flagellins of 29 kDa; 27 kDa and 25 kDa.</text>
</comment>
<accession>A0ABV2R9G8</accession>
<dbReference type="Proteomes" id="UP001549313">
    <property type="component" value="Unassembled WGS sequence"/>
</dbReference>
<evidence type="ECO:0000259" key="5">
    <source>
        <dbReference type="Pfam" id="PF00669"/>
    </source>
</evidence>
<reference evidence="7 8" key="1">
    <citation type="submission" date="2024-06" db="EMBL/GenBank/DDBJ databases">
        <title>Sorghum-associated microbial communities from plants grown in Nebraska, USA.</title>
        <authorList>
            <person name="Schachtman D."/>
        </authorList>
    </citation>
    <scope>NUCLEOTIDE SEQUENCE [LARGE SCALE GENOMIC DNA]</scope>
    <source>
        <strain evidence="7 8">2814</strain>
    </source>
</reference>
<feature type="domain" description="Flagellin N-terminal" evidence="5">
    <location>
        <begin position="5"/>
        <end position="138"/>
    </location>
</feature>
<comment type="similarity">
    <text evidence="1 4">Belongs to the bacterial flagellin family.</text>
</comment>
<dbReference type="InterPro" id="IPR001492">
    <property type="entry name" value="Flagellin"/>
</dbReference>
<evidence type="ECO:0000256" key="3">
    <source>
        <dbReference type="ARBA" id="ARBA00023143"/>
    </source>
</evidence>
<dbReference type="PANTHER" id="PTHR42792:SF2">
    <property type="entry name" value="FLAGELLIN"/>
    <property type="match status" value="1"/>
</dbReference>
<feature type="domain" description="Flagellin C-terminal" evidence="6">
    <location>
        <begin position="199"/>
        <end position="282"/>
    </location>
</feature>
<dbReference type="Gene3D" id="1.20.1330.10">
    <property type="entry name" value="f41 fragment of flagellin, N-terminal domain"/>
    <property type="match status" value="1"/>
</dbReference>
<dbReference type="SUPFAM" id="SSF64518">
    <property type="entry name" value="Phase 1 flagellin"/>
    <property type="match status" value="1"/>
</dbReference>
<evidence type="ECO:0000313" key="7">
    <source>
        <dbReference type="EMBL" id="MET4683231.1"/>
    </source>
</evidence>
<comment type="caution">
    <text evidence="7">The sequence shown here is derived from an EMBL/GenBank/DDBJ whole genome shotgun (WGS) entry which is preliminary data.</text>
</comment>
<evidence type="ECO:0000256" key="2">
    <source>
        <dbReference type="ARBA" id="ARBA00011829"/>
    </source>
</evidence>
<keyword evidence="7" id="KW-0282">Flagellum</keyword>
<proteinExistence type="inferred from homology"/>
<evidence type="ECO:0000256" key="1">
    <source>
        <dbReference type="ARBA" id="ARBA00005709"/>
    </source>
</evidence>
<dbReference type="PANTHER" id="PTHR42792">
    <property type="entry name" value="FLAGELLIN"/>
    <property type="match status" value="1"/>
</dbReference>